<feature type="region of interest" description="Disordered" evidence="1">
    <location>
        <begin position="336"/>
        <end position="424"/>
    </location>
</feature>
<feature type="compositionally biased region" description="Gly residues" evidence="1">
    <location>
        <begin position="386"/>
        <end position="396"/>
    </location>
</feature>
<dbReference type="Proteomes" id="UP001190700">
    <property type="component" value="Unassembled WGS sequence"/>
</dbReference>
<dbReference type="EMBL" id="LGRX02035876">
    <property type="protein sequence ID" value="KAK3232835.1"/>
    <property type="molecule type" value="Genomic_DNA"/>
</dbReference>
<dbReference type="AlphaFoldDB" id="A0AAE0BBI8"/>
<feature type="compositionally biased region" description="Polar residues" evidence="1">
    <location>
        <begin position="192"/>
        <end position="207"/>
    </location>
</feature>
<feature type="region of interest" description="Disordered" evidence="1">
    <location>
        <begin position="244"/>
        <end position="319"/>
    </location>
</feature>
<keyword evidence="3" id="KW-1185">Reference proteome</keyword>
<feature type="region of interest" description="Disordered" evidence="1">
    <location>
        <begin position="189"/>
        <end position="213"/>
    </location>
</feature>
<evidence type="ECO:0000313" key="2">
    <source>
        <dbReference type="EMBL" id="KAK3232835.1"/>
    </source>
</evidence>
<name>A0AAE0BBI8_9CHLO</name>
<feature type="compositionally biased region" description="Basic and acidic residues" evidence="1">
    <location>
        <begin position="273"/>
        <end position="284"/>
    </location>
</feature>
<protein>
    <submittedName>
        <fullName evidence="2">Uncharacterized protein</fullName>
    </submittedName>
</protein>
<sequence length="492" mass="52822">MAATFRSSLFDVDDSKTIIQPIESRLFQFDSAQSPRPSANAAREEFCNSIASLGGNTSLNGSATHGSNATANGSATRGNQANANLDESLNAAFHAGPAEAPRPHTSGGTVGNRETLSPLTVGEILVRNDAFRFSKAVANPQKGAPMFPADGGSVTGSPFLMATTSDRAPGQLGQPAFPTAFPFNNYIPPTSPVTMSRRSQPKPSSSVEYDDGFHTTRSMRAKDVLHSSAHRPFFASRALQSQLRAAAAVDRSPHPPSHSHKPKPNSAKTASPSKKDNPRNMDRKAHQRGAVTSRDSVRRYQTTTVQEGHNTARGKASEPMYDWELQKDQGTVRWRPMKGSKKTHFPGGFNRGSEAGGPRGAWRIQSVTSKASQLGWSPNEQANMGDGPGRGRGDGIPNGQREAASPTDSSRGGIPAIHESEEDPALGAMNEGEDEMLEDVRPSGGAEIGLSDEAVRWLDNTRRMNSWMKTHIMRTRGGGFSQLEQLRFGVPV</sequence>
<feature type="region of interest" description="Disordered" evidence="1">
    <location>
        <begin position="61"/>
        <end position="81"/>
    </location>
</feature>
<feature type="region of interest" description="Disordered" evidence="1">
    <location>
        <begin position="96"/>
        <end position="115"/>
    </location>
</feature>
<gene>
    <name evidence="2" type="ORF">CYMTET_56836</name>
</gene>
<proteinExistence type="predicted"/>
<reference evidence="2 3" key="1">
    <citation type="journal article" date="2015" name="Genome Biol. Evol.">
        <title>Comparative Genomics of a Bacterivorous Green Alga Reveals Evolutionary Causalities and Consequences of Phago-Mixotrophic Mode of Nutrition.</title>
        <authorList>
            <person name="Burns J.A."/>
            <person name="Paasch A."/>
            <person name="Narechania A."/>
            <person name="Kim E."/>
        </authorList>
    </citation>
    <scope>NUCLEOTIDE SEQUENCE [LARGE SCALE GENOMIC DNA]</scope>
    <source>
        <strain evidence="2 3">PLY_AMNH</strain>
    </source>
</reference>
<evidence type="ECO:0000256" key="1">
    <source>
        <dbReference type="SAM" id="MobiDB-lite"/>
    </source>
</evidence>
<accession>A0AAE0BBI8</accession>
<feature type="compositionally biased region" description="Polar residues" evidence="1">
    <location>
        <begin position="365"/>
        <end position="382"/>
    </location>
</feature>
<organism evidence="2 3">
    <name type="scientific">Cymbomonas tetramitiformis</name>
    <dbReference type="NCBI Taxonomy" id="36881"/>
    <lineage>
        <taxon>Eukaryota</taxon>
        <taxon>Viridiplantae</taxon>
        <taxon>Chlorophyta</taxon>
        <taxon>Pyramimonadophyceae</taxon>
        <taxon>Pyramimonadales</taxon>
        <taxon>Pyramimonadaceae</taxon>
        <taxon>Cymbomonas</taxon>
    </lineage>
</organism>
<evidence type="ECO:0000313" key="3">
    <source>
        <dbReference type="Proteomes" id="UP001190700"/>
    </source>
</evidence>
<feature type="compositionally biased region" description="Polar residues" evidence="1">
    <location>
        <begin position="299"/>
        <end position="309"/>
    </location>
</feature>
<comment type="caution">
    <text evidence="2">The sequence shown here is derived from an EMBL/GenBank/DDBJ whole genome shotgun (WGS) entry which is preliminary data.</text>
</comment>